<dbReference type="InterPro" id="IPR003838">
    <property type="entry name" value="ABC3_permease_C"/>
</dbReference>
<dbReference type="Proteomes" id="UP000319424">
    <property type="component" value="Unassembled WGS sequence"/>
</dbReference>
<evidence type="ECO:0000313" key="8">
    <source>
        <dbReference type="EMBL" id="RDY21515.1"/>
    </source>
</evidence>
<keyword evidence="6" id="KW-0813">Transport</keyword>
<evidence type="ECO:0000256" key="1">
    <source>
        <dbReference type="ARBA" id="ARBA00004651"/>
    </source>
</evidence>
<dbReference type="EMBL" id="MBEW02000006">
    <property type="protein sequence ID" value="RDY21515.1"/>
    <property type="molecule type" value="Genomic_DNA"/>
</dbReference>
<sequence length="649" mass="74544">MINKLAIKNLKSNSNDIVSFILSNAMMYAVLFVMTSLTKNQYVLTRHPLLIDMMQFGVFIVSIVDVIFTVYSQRFIIKKRFQELFLYEVLGLEKKHIIKMLFIESAFIFVFTAILAVVTGYVLGIFSFLFLRKLLNITLDAFNIFNFEVTSLAFTIFIMVGSFLLNLAINIFHIAKKTPTELKNYQNEPEKEPKTKTISTILGFVALILGYAISLFTNNPFNAIFLLLVAILLVIIGTYLLFTSISIFILKLERKNKAHYYKVKNFLTISTLIYRIKSNAISLATITILCSAVIISTSTVLTIGQTTKNMIIDNDYVMTGILDKNKLTLQAIDNKISEIDNKFAPSLSMDKSYFISYSITCTIDESGVIKPLDSSNSQDYSKYTMLTITTKDFYEKAFNEKLQNINSEQIFFGTNSKKTGNLKQITLFDKIYQTIPTQEKCDKRMVTDKTFLIVDNFDTFKYLVNSFSKIENKPSQIYNLLSYNIFINQGDTDIYNYLKTFSEQNSLELYDKKGQIDFLQEFSGGFLFLGVLISIVFTIITSLVLYYKQTAEGNEDKKRYDILKKLGISEKMAQFIIKSQMKIVFLMPIVVAVVHNIIASKIMYNILRLFGLLNYSSYFNNLILISSIYGIIYFISYMLAQKSYKDIIW</sequence>
<dbReference type="GO" id="GO:0055085">
    <property type="term" value="P:transmembrane transport"/>
    <property type="evidence" value="ECO:0007669"/>
    <property type="project" value="UniProtKB-UniRule"/>
</dbReference>
<gene>
    <name evidence="8" type="ORF">BBG48_003960</name>
    <name evidence="9" type="ORF">FL857_09015</name>
</gene>
<dbReference type="OrthoDB" id="9781780at2"/>
<dbReference type="STRING" id="1871336.BBG48_02090"/>
<evidence type="ECO:0000256" key="4">
    <source>
        <dbReference type="ARBA" id="ARBA00022989"/>
    </source>
</evidence>
<comment type="caution">
    <text evidence="8">The sequence shown here is derived from an EMBL/GenBank/DDBJ whole genome shotgun (WGS) entry which is preliminary data.</text>
</comment>
<dbReference type="AlphaFoldDB" id="A0A371ILY7"/>
<evidence type="ECO:0000313" key="10">
    <source>
        <dbReference type="Proteomes" id="UP000093352"/>
    </source>
</evidence>
<protein>
    <submittedName>
        <fullName evidence="8">ABC transporter permease</fullName>
    </submittedName>
</protein>
<reference evidence="9 11" key="3">
    <citation type="submission" date="2019-07" db="EMBL/GenBank/DDBJ databases">
        <title>Criibacterium bergeronii gen. nov., sp. nov. isolated from human clinical samples.</title>
        <authorList>
            <person name="Maheux A.F."/>
            <person name="Boudreau D.K."/>
            <person name="Berube E."/>
            <person name="Brodeur S."/>
            <person name="Bernard K.A."/>
            <person name="Abed J.Y."/>
            <person name="Ducrey E."/>
            <person name="Guay E.F."/>
            <person name="Raymond F."/>
            <person name="Corbeil J."/>
            <person name="Domingo M.-C."/>
            <person name="Roy P.H."/>
            <person name="Boissinot M."/>
            <person name="Tocheva E.I."/>
            <person name="Omar R.F."/>
        </authorList>
    </citation>
    <scope>NUCLEOTIDE SEQUENCE [LARGE SCALE GENOMIC DNA]</scope>
    <source>
        <strain evidence="9 11">CCRI-24246</strain>
    </source>
</reference>
<reference evidence="8" key="2">
    <citation type="submission" date="2018-07" db="EMBL/GenBank/DDBJ databases">
        <authorList>
            <person name="Quirk P.G."/>
            <person name="Krulwich T.A."/>
        </authorList>
    </citation>
    <scope>NUCLEOTIDE SEQUENCE</scope>
    <source>
        <strain evidence="8">CCRI-22567</strain>
    </source>
</reference>
<evidence type="ECO:0000256" key="3">
    <source>
        <dbReference type="ARBA" id="ARBA00022692"/>
    </source>
</evidence>
<dbReference type="Proteomes" id="UP000093352">
    <property type="component" value="Unassembled WGS sequence"/>
</dbReference>
<dbReference type="PANTHER" id="PTHR46795:SF3">
    <property type="entry name" value="ABC TRANSPORTER PERMEASE"/>
    <property type="match status" value="1"/>
</dbReference>
<dbReference type="InterPro" id="IPR027022">
    <property type="entry name" value="ABC_permease_BceB-typ"/>
</dbReference>
<feature type="transmembrane region" description="Helical" evidence="6">
    <location>
        <begin position="280"/>
        <end position="304"/>
    </location>
</feature>
<evidence type="ECO:0000256" key="5">
    <source>
        <dbReference type="ARBA" id="ARBA00023136"/>
    </source>
</evidence>
<dbReference type="RefSeq" id="WP_068912395.1">
    <property type="nucleotide sequence ID" value="NZ_MBEW02000006.1"/>
</dbReference>
<feature type="transmembrane region" description="Helical" evidence="6">
    <location>
        <begin position="223"/>
        <end position="250"/>
    </location>
</feature>
<feature type="transmembrane region" description="Helical" evidence="6">
    <location>
        <begin position="151"/>
        <end position="175"/>
    </location>
</feature>
<comment type="similarity">
    <text evidence="6">Belongs to the ABC-4 integral membrane protein family.</text>
</comment>
<feature type="domain" description="ABC3 transporter permease C-terminal" evidence="7">
    <location>
        <begin position="58"/>
        <end position="179"/>
    </location>
</feature>
<keyword evidence="5 6" id="KW-0472">Membrane</keyword>
<feature type="transmembrane region" description="Helical" evidence="6">
    <location>
        <begin position="101"/>
        <end position="131"/>
    </location>
</feature>
<accession>A0A371ILY7</accession>
<name>A0A371ILY7_9FIRM</name>
<dbReference type="InterPro" id="IPR052536">
    <property type="entry name" value="ABC-4_Integral_Memb_Prot"/>
</dbReference>
<keyword evidence="4 6" id="KW-1133">Transmembrane helix</keyword>
<keyword evidence="10" id="KW-1185">Reference proteome</keyword>
<keyword evidence="3 6" id="KW-0812">Transmembrane</keyword>
<dbReference type="PANTHER" id="PTHR46795">
    <property type="entry name" value="ABC TRANSPORTER PERMEASE-RELATED-RELATED"/>
    <property type="match status" value="1"/>
</dbReference>
<organism evidence="8 10">
    <name type="scientific">Criibacterium bergeronii</name>
    <dbReference type="NCBI Taxonomy" id="1871336"/>
    <lineage>
        <taxon>Bacteria</taxon>
        <taxon>Bacillati</taxon>
        <taxon>Bacillota</taxon>
        <taxon>Clostridia</taxon>
        <taxon>Peptostreptococcales</taxon>
        <taxon>Filifactoraceae</taxon>
        <taxon>Criibacterium</taxon>
    </lineage>
</organism>
<reference evidence="8 10" key="1">
    <citation type="journal article" date="2016" name="Genome Announc.">
        <title>Draft Genome Sequence of Criibacterium bergeronii gen. nov., sp. nov., Strain CCRI-22567T, Isolated from a Vaginal Sample from a Woman with Bacterial Vaginosis.</title>
        <authorList>
            <person name="Maheux A.F."/>
            <person name="Berube E."/>
            <person name="Boudreau D.K."/>
            <person name="Raymond F."/>
            <person name="Corbeil J."/>
            <person name="Roy P.H."/>
            <person name="Boissinot M."/>
            <person name="Omar R.F."/>
        </authorList>
    </citation>
    <scope>NUCLEOTIDE SEQUENCE [LARGE SCALE GENOMIC DNA]</scope>
    <source>
        <strain evidence="8 10">CCRI-22567</strain>
    </source>
</reference>
<feature type="transmembrane region" description="Helical" evidence="6">
    <location>
        <begin position="196"/>
        <end position="217"/>
    </location>
</feature>
<feature type="transmembrane region" description="Helical" evidence="6">
    <location>
        <begin position="526"/>
        <end position="547"/>
    </location>
</feature>
<evidence type="ECO:0000256" key="6">
    <source>
        <dbReference type="PIRNR" id="PIRNR018968"/>
    </source>
</evidence>
<feature type="transmembrane region" description="Helical" evidence="6">
    <location>
        <begin position="583"/>
        <end position="606"/>
    </location>
</feature>
<dbReference type="PIRSF" id="PIRSF018968">
    <property type="entry name" value="ABC_permease_BceB"/>
    <property type="match status" value="1"/>
</dbReference>
<feature type="transmembrane region" description="Helical" evidence="6">
    <location>
        <begin position="49"/>
        <end position="71"/>
    </location>
</feature>
<dbReference type="EMBL" id="VJXW01000014">
    <property type="protein sequence ID" value="TRW24213.1"/>
    <property type="molecule type" value="Genomic_DNA"/>
</dbReference>
<feature type="transmembrane region" description="Helical" evidence="6">
    <location>
        <begin position="618"/>
        <end position="640"/>
    </location>
</feature>
<evidence type="ECO:0000256" key="2">
    <source>
        <dbReference type="ARBA" id="ARBA00022475"/>
    </source>
</evidence>
<feature type="transmembrane region" description="Helical" evidence="6">
    <location>
        <begin position="17"/>
        <end position="37"/>
    </location>
</feature>
<proteinExistence type="inferred from homology"/>
<dbReference type="GO" id="GO:0005886">
    <property type="term" value="C:plasma membrane"/>
    <property type="evidence" value="ECO:0007669"/>
    <property type="project" value="UniProtKB-SubCell"/>
</dbReference>
<evidence type="ECO:0000259" key="7">
    <source>
        <dbReference type="Pfam" id="PF02687"/>
    </source>
</evidence>
<evidence type="ECO:0000313" key="9">
    <source>
        <dbReference type="EMBL" id="TRW24213.1"/>
    </source>
</evidence>
<dbReference type="Pfam" id="PF02687">
    <property type="entry name" value="FtsX"/>
    <property type="match status" value="1"/>
</dbReference>
<evidence type="ECO:0000313" key="11">
    <source>
        <dbReference type="Proteomes" id="UP000319424"/>
    </source>
</evidence>
<keyword evidence="2 6" id="KW-1003">Cell membrane</keyword>
<comment type="subcellular location">
    <subcellularLocation>
        <location evidence="1 6">Cell membrane</location>
        <topology evidence="1 6">Multi-pass membrane protein</topology>
    </subcellularLocation>
</comment>